<evidence type="ECO:0000313" key="3">
    <source>
        <dbReference type="EMBL" id="KAF5354390.1"/>
    </source>
</evidence>
<sequence>MNTIPMANITAPDASSRVRSAEPKDSHPLADSSMPSSPSPQTRLLETSSSTRSSSDDSNSGDPRPSPTPSPLYRNQSSELLSASSKGFVSSPLNPSPSSSPPLFGPNRPIARPNFPRVASEDVRALSMRSSRASSMVLYRLADAPGELGLPPPIRGPHDRSSVVSSSGDSIISLSSDSKYPSNYSTMSDRGVIAYAYDPTPDDVDFDDDEFHNPKLDQHPDRISTRGIVNISALILVMLGIMALFVVYPAYTITRGNSGPEDNTIDSCVNDIGQIDESRLGCQPFRVQSQVIENNGDENGMTKRDQIPMSGLLGTHEVEEEPLTNGDSSIFDFVGIFVAPFQETVLELPICAEDDELLVQVRFRRPGRDHWEIAYWNHGDWASLTEANREQLSHQPARRPRRSSWKYSVLEMHLPSVSGDEVEVDSILVSQRTSPSHTQTCEGSRQRRQILDISDVLLS</sequence>
<organism evidence="3 4">
    <name type="scientific">Tetrapyrgos nigripes</name>
    <dbReference type="NCBI Taxonomy" id="182062"/>
    <lineage>
        <taxon>Eukaryota</taxon>
        <taxon>Fungi</taxon>
        <taxon>Dikarya</taxon>
        <taxon>Basidiomycota</taxon>
        <taxon>Agaricomycotina</taxon>
        <taxon>Agaricomycetes</taxon>
        <taxon>Agaricomycetidae</taxon>
        <taxon>Agaricales</taxon>
        <taxon>Marasmiineae</taxon>
        <taxon>Marasmiaceae</taxon>
        <taxon>Tetrapyrgos</taxon>
    </lineage>
</organism>
<dbReference type="AlphaFoldDB" id="A0A8H5D6G9"/>
<evidence type="ECO:0000313" key="4">
    <source>
        <dbReference type="Proteomes" id="UP000559256"/>
    </source>
</evidence>
<feature type="compositionally biased region" description="Low complexity" evidence="1">
    <location>
        <begin position="47"/>
        <end position="63"/>
    </location>
</feature>
<keyword evidence="2" id="KW-0812">Transmembrane</keyword>
<feature type="compositionally biased region" description="Pro residues" evidence="1">
    <location>
        <begin position="94"/>
        <end position="104"/>
    </location>
</feature>
<accession>A0A8H5D6G9</accession>
<dbReference type="Proteomes" id="UP000559256">
    <property type="component" value="Unassembled WGS sequence"/>
</dbReference>
<feature type="compositionally biased region" description="Basic and acidic residues" evidence="1">
    <location>
        <begin position="19"/>
        <end position="28"/>
    </location>
</feature>
<evidence type="ECO:0000256" key="2">
    <source>
        <dbReference type="SAM" id="Phobius"/>
    </source>
</evidence>
<feature type="compositionally biased region" description="Polar residues" evidence="1">
    <location>
        <begin position="33"/>
        <end position="46"/>
    </location>
</feature>
<dbReference type="OrthoDB" id="3057032at2759"/>
<feature type="region of interest" description="Disordered" evidence="1">
    <location>
        <begin position="1"/>
        <end position="115"/>
    </location>
</feature>
<keyword evidence="2" id="KW-1133">Transmembrane helix</keyword>
<gene>
    <name evidence="3" type="ORF">D9758_010790</name>
</gene>
<keyword evidence="4" id="KW-1185">Reference proteome</keyword>
<name>A0A8H5D6G9_9AGAR</name>
<dbReference type="EMBL" id="JAACJM010000060">
    <property type="protein sequence ID" value="KAF5354390.1"/>
    <property type="molecule type" value="Genomic_DNA"/>
</dbReference>
<keyword evidence="2" id="KW-0472">Membrane</keyword>
<evidence type="ECO:0000256" key="1">
    <source>
        <dbReference type="SAM" id="MobiDB-lite"/>
    </source>
</evidence>
<proteinExistence type="predicted"/>
<feature type="transmembrane region" description="Helical" evidence="2">
    <location>
        <begin position="228"/>
        <end position="251"/>
    </location>
</feature>
<comment type="caution">
    <text evidence="3">The sequence shown here is derived from an EMBL/GenBank/DDBJ whole genome shotgun (WGS) entry which is preliminary data.</text>
</comment>
<protein>
    <submittedName>
        <fullName evidence="3">Uncharacterized protein</fullName>
    </submittedName>
</protein>
<reference evidence="3 4" key="1">
    <citation type="journal article" date="2020" name="ISME J.">
        <title>Uncovering the hidden diversity of litter-decomposition mechanisms in mushroom-forming fungi.</title>
        <authorList>
            <person name="Floudas D."/>
            <person name="Bentzer J."/>
            <person name="Ahren D."/>
            <person name="Johansson T."/>
            <person name="Persson P."/>
            <person name="Tunlid A."/>
        </authorList>
    </citation>
    <scope>NUCLEOTIDE SEQUENCE [LARGE SCALE GENOMIC DNA]</scope>
    <source>
        <strain evidence="3 4">CBS 291.85</strain>
    </source>
</reference>
<feature type="compositionally biased region" description="Polar residues" evidence="1">
    <location>
        <begin position="73"/>
        <end position="88"/>
    </location>
</feature>